<dbReference type="InterPro" id="IPR045811">
    <property type="entry name" value="MTP_lip-bd"/>
</dbReference>
<evidence type="ECO:0000256" key="5">
    <source>
        <dbReference type="SAM" id="SignalP"/>
    </source>
</evidence>
<evidence type="ECO:0000259" key="6">
    <source>
        <dbReference type="Pfam" id="PF19444"/>
    </source>
</evidence>
<dbReference type="GO" id="GO:0005548">
    <property type="term" value="F:phospholipid transporter activity"/>
    <property type="evidence" value="ECO:0007669"/>
    <property type="project" value="InterPro"/>
</dbReference>
<reference evidence="7" key="1">
    <citation type="submission" date="2023-10" db="EMBL/GenBank/DDBJ databases">
        <title>Genome assembly of Pristionchus species.</title>
        <authorList>
            <person name="Yoshida K."/>
            <person name="Sommer R.J."/>
        </authorList>
    </citation>
    <scope>NUCLEOTIDE SEQUENCE</scope>
    <source>
        <strain evidence="7">RS0144</strain>
    </source>
</reference>
<evidence type="ECO:0000256" key="3">
    <source>
        <dbReference type="ARBA" id="ARBA00022729"/>
    </source>
</evidence>
<keyword evidence="2" id="KW-0813">Transport</keyword>
<protein>
    <recommendedName>
        <fullName evidence="6">MTP large subunit lipid-binding domain-containing protein</fullName>
    </recommendedName>
</protein>
<keyword evidence="8" id="KW-1185">Reference proteome</keyword>
<dbReference type="AlphaFoldDB" id="A0AAV5TQG7"/>
<comment type="caution">
    <text evidence="7">The sequence shown here is derived from an EMBL/GenBank/DDBJ whole genome shotgun (WGS) entry which is preliminary data.</text>
</comment>
<evidence type="ECO:0000256" key="1">
    <source>
        <dbReference type="ARBA" id="ARBA00004240"/>
    </source>
</evidence>
<evidence type="ECO:0000256" key="2">
    <source>
        <dbReference type="ARBA" id="ARBA00022448"/>
    </source>
</evidence>
<dbReference type="GO" id="GO:0016323">
    <property type="term" value="C:basolateral plasma membrane"/>
    <property type="evidence" value="ECO:0007669"/>
    <property type="project" value="TreeGrafter"/>
</dbReference>
<dbReference type="Pfam" id="PF19444">
    <property type="entry name" value="MTP_lip_bd"/>
    <property type="match status" value="1"/>
</dbReference>
<dbReference type="InterPro" id="IPR011030">
    <property type="entry name" value="Lipovitellin_superhlx_dom"/>
</dbReference>
<dbReference type="InterPro" id="IPR039988">
    <property type="entry name" value="MTTP"/>
</dbReference>
<gene>
    <name evidence="7" type="ORF">PENTCL1PPCAC_18677</name>
</gene>
<dbReference type="PANTHER" id="PTHR13024:SF0">
    <property type="entry name" value="MICROSOMAL TRIACYLGLYCEROL TRANSFER PROTEIN"/>
    <property type="match status" value="1"/>
</dbReference>
<organism evidence="7 8">
    <name type="scientific">Pristionchus entomophagus</name>
    <dbReference type="NCBI Taxonomy" id="358040"/>
    <lineage>
        <taxon>Eukaryota</taxon>
        <taxon>Metazoa</taxon>
        <taxon>Ecdysozoa</taxon>
        <taxon>Nematoda</taxon>
        <taxon>Chromadorea</taxon>
        <taxon>Rhabditida</taxon>
        <taxon>Rhabditina</taxon>
        <taxon>Diplogasteromorpha</taxon>
        <taxon>Diplogasteroidea</taxon>
        <taxon>Neodiplogasteridae</taxon>
        <taxon>Pristionchus</taxon>
    </lineage>
</organism>
<dbReference type="PANTHER" id="PTHR13024">
    <property type="entry name" value="MICROSOMAL TRIGLYCERIDE TRANSFER PROTEIN, LARGE SUBUNIT"/>
    <property type="match status" value="1"/>
</dbReference>
<dbReference type="GO" id="GO:0042157">
    <property type="term" value="P:lipoprotein metabolic process"/>
    <property type="evidence" value="ECO:0007669"/>
    <property type="project" value="TreeGrafter"/>
</dbReference>
<feature type="domain" description="MTP large subunit lipid-binding" evidence="6">
    <location>
        <begin position="724"/>
        <end position="908"/>
    </location>
</feature>
<evidence type="ECO:0000313" key="7">
    <source>
        <dbReference type="EMBL" id="GMS96502.1"/>
    </source>
</evidence>
<keyword evidence="4" id="KW-0256">Endoplasmic reticulum</keyword>
<accession>A0AAV5TQG7</accession>
<name>A0AAV5TQG7_9BILA</name>
<keyword evidence="3 5" id="KW-0732">Signal</keyword>
<sequence>GWSGVPLIMSLRPLLLLALVVAAALGDAVEYGEGGRRKAKREDLPRQYPIDGNETRSLHFDYTFLSETVMYDVLDNKLDAPSIFINASLTFDILHHGAGDVLAVWRLNECFSNNCGSPLDVWVDFRRGGNNINGVYLDKDDVSDDFQPRWNFLYAIAHTIYTPAEFGEGDEQYAKTPYGMCNLLFTRPDDKRFRRQIDKCDLAGSTNVTRVDGLLFTRYKQDVHYLQNVKVDADIVIIETVEELALASPFDPNFGITVETRSHMEMTNRTFRVIERLCEIGYDADKCAVDIGLRKVGDRLYEQVDMKREVEQKYQEAQFASALSTLRGVHSDDKAWTEDHAAGFGALLIAAKKIEGAAAIGKALMDGDNYDIRSTLATALGALGGAEAVKTAREVIYGEESGLTRFGSQFLFGLAHHTHAPSDKFLKEIMYWLRDTPSSSPLHWEIANTVATVLHRDCDRSVSARNACDKGKRPILEKFVSEMTAREEVEKVLEVLVNLPNPATVSFASSHLCSSSPSIQLRAVQLIDRAPTSLYSTELTYALLRVFRNTCPSPSSTTASMTALNAMIKSIPDSQTAGTLILRTESLDSPLDQELWAYLYDAVTVSRQFDATKDSFWSKLRSFRVFRPNYAQRSLNADSNSFGADIAEFSSFAGRLRSSSEFSKGVFRGSNIVMSAVKTGGAKLAPEWPLFELQLVSTGLESYVESDHPISDVTNPKASLRLSLLSHSLPAFTVFDGHQAMMSAAMSANGQTIRVFESAVPLRTFSTVYPLLSGLSVSLDATAVAAVRLFGSSEISLWNRDSISEIHVNSSTALTASASLILEGENAQRLDSKLSLITGVQSRTEAKFAAKPYRFCVNMGNDASVISVSTLRIDDEHTKEPKTQTTRSIRSLPGHSWALGEAMRKQCRAYHQNL</sequence>
<comment type="subcellular location">
    <subcellularLocation>
        <location evidence="1">Endoplasmic reticulum</location>
    </subcellularLocation>
</comment>
<evidence type="ECO:0000256" key="4">
    <source>
        <dbReference type="ARBA" id="ARBA00022824"/>
    </source>
</evidence>
<dbReference type="GO" id="GO:0008289">
    <property type="term" value="F:lipid binding"/>
    <property type="evidence" value="ECO:0007669"/>
    <property type="project" value="InterPro"/>
</dbReference>
<dbReference type="SUPFAM" id="SSF48431">
    <property type="entry name" value="Lipovitellin-phosvitin complex, superhelical domain"/>
    <property type="match status" value="1"/>
</dbReference>
<dbReference type="EMBL" id="BTSX01000004">
    <property type="protein sequence ID" value="GMS96502.1"/>
    <property type="molecule type" value="Genomic_DNA"/>
</dbReference>
<feature type="signal peptide" evidence="5">
    <location>
        <begin position="1"/>
        <end position="26"/>
    </location>
</feature>
<proteinExistence type="predicted"/>
<feature type="chain" id="PRO_5043674971" description="MTP large subunit lipid-binding domain-containing protein" evidence="5">
    <location>
        <begin position="27"/>
        <end position="914"/>
    </location>
</feature>
<dbReference type="GO" id="GO:0005794">
    <property type="term" value="C:Golgi apparatus"/>
    <property type="evidence" value="ECO:0007669"/>
    <property type="project" value="TreeGrafter"/>
</dbReference>
<feature type="non-terminal residue" evidence="7">
    <location>
        <position position="1"/>
    </location>
</feature>
<evidence type="ECO:0000313" key="8">
    <source>
        <dbReference type="Proteomes" id="UP001432027"/>
    </source>
</evidence>
<dbReference type="GO" id="GO:0005783">
    <property type="term" value="C:endoplasmic reticulum"/>
    <property type="evidence" value="ECO:0007669"/>
    <property type="project" value="UniProtKB-SubCell"/>
</dbReference>
<dbReference type="Proteomes" id="UP001432027">
    <property type="component" value="Unassembled WGS sequence"/>
</dbReference>